<comment type="caution">
    <text evidence="1">The sequence shown here is derived from an EMBL/GenBank/DDBJ whole genome shotgun (WGS) entry which is preliminary data.</text>
</comment>
<reference evidence="1" key="1">
    <citation type="submission" date="2023-06" db="EMBL/GenBank/DDBJ databases">
        <title>Egi l300058.</title>
        <authorList>
            <person name="Gao L."/>
            <person name="Fang B.-Z."/>
            <person name="Li W.-J."/>
        </authorList>
    </citation>
    <scope>NUCLEOTIDE SEQUENCE</scope>
    <source>
        <strain evidence="1">EGI L300058</strain>
    </source>
</reference>
<sequence length="80" mass="8687">MSRKISVRIGETVGIGLIGDGVIGLLQPEQHIARWESGPAWWQRALKPFVGNARNTRTFAAAEVVAGVAIVWLLPPGRKD</sequence>
<gene>
    <name evidence="1" type="ORF">QQX02_08985</name>
</gene>
<organism evidence="1 2">
    <name type="scientific">Demequina muriae</name>
    <dbReference type="NCBI Taxonomy" id="3051664"/>
    <lineage>
        <taxon>Bacteria</taxon>
        <taxon>Bacillati</taxon>
        <taxon>Actinomycetota</taxon>
        <taxon>Actinomycetes</taxon>
        <taxon>Micrococcales</taxon>
        <taxon>Demequinaceae</taxon>
        <taxon>Demequina</taxon>
    </lineage>
</organism>
<evidence type="ECO:0000313" key="1">
    <source>
        <dbReference type="EMBL" id="MDN4481054.1"/>
    </source>
</evidence>
<proteinExistence type="predicted"/>
<protein>
    <submittedName>
        <fullName evidence="1">Uncharacterized protein</fullName>
    </submittedName>
</protein>
<keyword evidence="2" id="KW-1185">Reference proteome</keyword>
<dbReference type="Proteomes" id="UP001172708">
    <property type="component" value="Unassembled WGS sequence"/>
</dbReference>
<accession>A0ABT8GIF7</accession>
<dbReference type="RefSeq" id="WP_301142563.1">
    <property type="nucleotide sequence ID" value="NZ_JAUHQA010000001.1"/>
</dbReference>
<dbReference type="EMBL" id="JAUHQA010000001">
    <property type="protein sequence ID" value="MDN4481054.1"/>
    <property type="molecule type" value="Genomic_DNA"/>
</dbReference>
<name>A0ABT8GIF7_9MICO</name>
<evidence type="ECO:0000313" key="2">
    <source>
        <dbReference type="Proteomes" id="UP001172708"/>
    </source>
</evidence>